<feature type="compositionally biased region" description="Basic and acidic residues" evidence="1">
    <location>
        <begin position="86"/>
        <end position="102"/>
    </location>
</feature>
<sequence length="149" mass="16268">MNCQVTDPSPSRLRLPLNVVSPTRPKPRELVLTNYRLLCMKRKENSPGGGAFPGSRSVSTMGSGVGVSGIGTSGVRNGKDTALPSDGKEKDKESREIRSIVESAERKSDREFVVLTSMTSQTYATEMSALAAQWIDKINTSVRQYSCKR</sequence>
<evidence type="ECO:0000313" key="2">
    <source>
        <dbReference type="EMBL" id="KIM53635.1"/>
    </source>
</evidence>
<proteinExistence type="predicted"/>
<dbReference type="Proteomes" id="UP000053989">
    <property type="component" value="Unassembled WGS sequence"/>
</dbReference>
<feature type="region of interest" description="Disordered" evidence="1">
    <location>
        <begin position="1"/>
        <end position="20"/>
    </location>
</feature>
<accession>A0A0C3CYL5</accession>
<dbReference type="STRING" id="1036808.A0A0C3CYL5"/>
<feature type="region of interest" description="Disordered" evidence="1">
    <location>
        <begin position="63"/>
        <end position="102"/>
    </location>
</feature>
<dbReference type="HOGENOM" id="CLU_1750763_0_0_1"/>
<organism evidence="2 3">
    <name type="scientific">Scleroderma citrinum Foug A</name>
    <dbReference type="NCBI Taxonomy" id="1036808"/>
    <lineage>
        <taxon>Eukaryota</taxon>
        <taxon>Fungi</taxon>
        <taxon>Dikarya</taxon>
        <taxon>Basidiomycota</taxon>
        <taxon>Agaricomycotina</taxon>
        <taxon>Agaricomycetes</taxon>
        <taxon>Agaricomycetidae</taxon>
        <taxon>Boletales</taxon>
        <taxon>Sclerodermatineae</taxon>
        <taxon>Sclerodermataceae</taxon>
        <taxon>Scleroderma</taxon>
    </lineage>
</organism>
<protein>
    <submittedName>
        <fullName evidence="2">Uncharacterized protein</fullName>
    </submittedName>
</protein>
<feature type="compositionally biased region" description="Gly residues" evidence="1">
    <location>
        <begin position="63"/>
        <end position="72"/>
    </location>
</feature>
<name>A0A0C3CYL5_9AGAM</name>
<dbReference type="EMBL" id="KN822174">
    <property type="protein sequence ID" value="KIM53635.1"/>
    <property type="molecule type" value="Genomic_DNA"/>
</dbReference>
<dbReference type="AlphaFoldDB" id="A0A0C3CYL5"/>
<dbReference type="OrthoDB" id="2693017at2759"/>
<reference evidence="3" key="2">
    <citation type="submission" date="2015-01" db="EMBL/GenBank/DDBJ databases">
        <title>Evolutionary Origins and Diversification of the Mycorrhizal Mutualists.</title>
        <authorList>
            <consortium name="DOE Joint Genome Institute"/>
            <consortium name="Mycorrhizal Genomics Consortium"/>
            <person name="Kohler A."/>
            <person name="Kuo A."/>
            <person name="Nagy L.G."/>
            <person name="Floudas D."/>
            <person name="Copeland A."/>
            <person name="Barry K.W."/>
            <person name="Cichocki N."/>
            <person name="Veneault-Fourrey C."/>
            <person name="LaButti K."/>
            <person name="Lindquist E.A."/>
            <person name="Lipzen A."/>
            <person name="Lundell T."/>
            <person name="Morin E."/>
            <person name="Murat C."/>
            <person name="Riley R."/>
            <person name="Ohm R."/>
            <person name="Sun H."/>
            <person name="Tunlid A."/>
            <person name="Henrissat B."/>
            <person name="Grigoriev I.V."/>
            <person name="Hibbett D.S."/>
            <person name="Martin F."/>
        </authorList>
    </citation>
    <scope>NUCLEOTIDE SEQUENCE [LARGE SCALE GENOMIC DNA]</scope>
    <source>
        <strain evidence="3">Foug A</strain>
    </source>
</reference>
<evidence type="ECO:0000256" key="1">
    <source>
        <dbReference type="SAM" id="MobiDB-lite"/>
    </source>
</evidence>
<dbReference type="InParanoid" id="A0A0C3CYL5"/>
<evidence type="ECO:0000313" key="3">
    <source>
        <dbReference type="Proteomes" id="UP000053989"/>
    </source>
</evidence>
<keyword evidence="3" id="KW-1185">Reference proteome</keyword>
<reference evidence="2 3" key="1">
    <citation type="submission" date="2014-04" db="EMBL/GenBank/DDBJ databases">
        <authorList>
            <consortium name="DOE Joint Genome Institute"/>
            <person name="Kuo A."/>
            <person name="Kohler A."/>
            <person name="Nagy L.G."/>
            <person name="Floudas D."/>
            <person name="Copeland A."/>
            <person name="Barry K.W."/>
            <person name="Cichocki N."/>
            <person name="Veneault-Fourrey C."/>
            <person name="LaButti K."/>
            <person name="Lindquist E.A."/>
            <person name="Lipzen A."/>
            <person name="Lundell T."/>
            <person name="Morin E."/>
            <person name="Murat C."/>
            <person name="Sun H."/>
            <person name="Tunlid A."/>
            <person name="Henrissat B."/>
            <person name="Grigoriev I.V."/>
            <person name="Hibbett D.S."/>
            <person name="Martin F."/>
            <person name="Nordberg H.P."/>
            <person name="Cantor M.N."/>
            <person name="Hua S.X."/>
        </authorList>
    </citation>
    <scope>NUCLEOTIDE SEQUENCE [LARGE SCALE GENOMIC DNA]</scope>
    <source>
        <strain evidence="2 3">Foug A</strain>
    </source>
</reference>
<gene>
    <name evidence="2" type="ORF">SCLCIDRAFT_427953</name>
</gene>